<dbReference type="EMBL" id="BAABME010022551">
    <property type="protein sequence ID" value="GAA0166056.1"/>
    <property type="molecule type" value="Genomic_DNA"/>
</dbReference>
<sequence length="83" mass="9769">MKFSNIPFLGGYEFSKKTMRRKLGRIRSVEENFETGDFVMPKPSWRNFTYYELVEATDNFSYDENLSKSLGYVSVDESVMFLP</sequence>
<protein>
    <submittedName>
        <fullName evidence="1">Uncharacterized protein</fullName>
    </submittedName>
</protein>
<evidence type="ECO:0000313" key="1">
    <source>
        <dbReference type="EMBL" id="GAA0166056.1"/>
    </source>
</evidence>
<comment type="caution">
    <text evidence="1">The sequence shown here is derived from an EMBL/GenBank/DDBJ whole genome shotgun (WGS) entry which is preliminary data.</text>
</comment>
<dbReference type="AlphaFoldDB" id="A0AAV3QSS7"/>
<keyword evidence="2" id="KW-1185">Reference proteome</keyword>
<evidence type="ECO:0000313" key="2">
    <source>
        <dbReference type="Proteomes" id="UP001454036"/>
    </source>
</evidence>
<gene>
    <name evidence="1" type="ORF">LIER_40110</name>
</gene>
<dbReference type="Proteomes" id="UP001454036">
    <property type="component" value="Unassembled WGS sequence"/>
</dbReference>
<accession>A0AAV3QSS7</accession>
<reference evidence="1 2" key="1">
    <citation type="submission" date="2024-01" db="EMBL/GenBank/DDBJ databases">
        <title>The complete chloroplast genome sequence of Lithospermum erythrorhizon: insights into the phylogenetic relationship among Boraginaceae species and the maternal lineages of purple gromwells.</title>
        <authorList>
            <person name="Okada T."/>
            <person name="Watanabe K."/>
        </authorList>
    </citation>
    <scope>NUCLEOTIDE SEQUENCE [LARGE SCALE GENOMIC DNA]</scope>
</reference>
<name>A0AAV3QSS7_LITER</name>
<proteinExistence type="predicted"/>
<organism evidence="1 2">
    <name type="scientific">Lithospermum erythrorhizon</name>
    <name type="common">Purple gromwell</name>
    <name type="synonym">Lithospermum officinale var. erythrorhizon</name>
    <dbReference type="NCBI Taxonomy" id="34254"/>
    <lineage>
        <taxon>Eukaryota</taxon>
        <taxon>Viridiplantae</taxon>
        <taxon>Streptophyta</taxon>
        <taxon>Embryophyta</taxon>
        <taxon>Tracheophyta</taxon>
        <taxon>Spermatophyta</taxon>
        <taxon>Magnoliopsida</taxon>
        <taxon>eudicotyledons</taxon>
        <taxon>Gunneridae</taxon>
        <taxon>Pentapetalae</taxon>
        <taxon>asterids</taxon>
        <taxon>lamiids</taxon>
        <taxon>Boraginales</taxon>
        <taxon>Boraginaceae</taxon>
        <taxon>Boraginoideae</taxon>
        <taxon>Lithospermeae</taxon>
        <taxon>Lithospermum</taxon>
    </lineage>
</organism>